<keyword evidence="2" id="KW-1185">Reference proteome</keyword>
<sequence>MKINSNNTNTNTNNNNFEDNSVADENQQQQHQHQHQQQQSQQSQQSQHHSESGLCLNSAHEDETSLGKSLNKTMKTPTPGAQNNTISLNDINSNSRRDEMTTIMNQRLDKSLLGYLYNGMNSEAAVRSAKRSPITKEELWLNSRLASLSNWLHGCTVTNADFNRTRYRLERRTLFETRAFQV</sequence>
<dbReference type="Proteomes" id="UP001165064">
    <property type="component" value="Unassembled WGS sequence"/>
</dbReference>
<reference evidence="1" key="1">
    <citation type="submission" date="2023-04" db="EMBL/GenBank/DDBJ databases">
        <title>Ambrosiozyma monospora NBRC 10751.</title>
        <authorList>
            <person name="Ichikawa N."/>
            <person name="Sato H."/>
            <person name="Tonouchi N."/>
        </authorList>
    </citation>
    <scope>NUCLEOTIDE SEQUENCE</scope>
    <source>
        <strain evidence="1">NBRC 10751</strain>
    </source>
</reference>
<dbReference type="EMBL" id="BSXS01010861">
    <property type="protein sequence ID" value="GME99115.1"/>
    <property type="molecule type" value="Genomic_DNA"/>
</dbReference>
<organism evidence="1 2">
    <name type="scientific">Ambrosiozyma monospora</name>
    <name type="common">Yeast</name>
    <name type="synonym">Endomycopsis monosporus</name>
    <dbReference type="NCBI Taxonomy" id="43982"/>
    <lineage>
        <taxon>Eukaryota</taxon>
        <taxon>Fungi</taxon>
        <taxon>Dikarya</taxon>
        <taxon>Ascomycota</taxon>
        <taxon>Saccharomycotina</taxon>
        <taxon>Pichiomycetes</taxon>
        <taxon>Pichiales</taxon>
        <taxon>Pichiaceae</taxon>
        <taxon>Ambrosiozyma</taxon>
    </lineage>
</organism>
<evidence type="ECO:0000313" key="2">
    <source>
        <dbReference type="Proteomes" id="UP001165064"/>
    </source>
</evidence>
<evidence type="ECO:0000313" key="1">
    <source>
        <dbReference type="EMBL" id="GME99115.1"/>
    </source>
</evidence>
<name>A0ACB5U1E5_AMBMO</name>
<protein>
    <submittedName>
        <fullName evidence="1">Unnamed protein product</fullName>
    </submittedName>
</protein>
<proteinExistence type="predicted"/>
<comment type="caution">
    <text evidence="1">The sequence shown here is derived from an EMBL/GenBank/DDBJ whole genome shotgun (WGS) entry which is preliminary data.</text>
</comment>
<accession>A0ACB5U1E5</accession>
<gene>
    <name evidence="1" type="ORF">Amon02_001062300</name>
</gene>